<proteinExistence type="inferred from homology"/>
<dbReference type="OMA" id="EYHSEMW"/>
<sequence length="339" mass="37626">MEGEEEQKSEPVLAWMRDPVDIDLYQAECPLRLVPGLDPRLVMALQNMGISSLYPVQSAVWQETIGPGALERDLCVNSPTGSGKTLAYALPIVQMLSTRSLRLLRALVVLPTRDLALQVKEVFAAIAPAVGLHVGLAVGQTSITDEIAELVKKPAFEFSNAYDPEDLQLETSMGSSVDILIATPGRLMDHVNTTKGFTLEHLCYLVVDETDRLLREAYQSWLPTVLHLSQLNTKRMVACPRSAANYRMPGCLTTCLTTIRRMGVERDFNGKCYPRLVKMILSATLTRDPSKLSQLDLHHPLLMTSGGSRKRYQLPEQLESIKLGAYLMDTFGRMAKTHS</sequence>
<evidence type="ECO:0000259" key="5">
    <source>
        <dbReference type="PROSITE" id="PS51192"/>
    </source>
</evidence>
<dbReference type="GO" id="GO:0003723">
    <property type="term" value="F:RNA binding"/>
    <property type="evidence" value="ECO:0007669"/>
    <property type="project" value="UniProtKB-UniRule"/>
</dbReference>
<comment type="domain">
    <text evidence="4">The Q motif is unique to and characteristic of the DEAD box family of RNA helicases and controls ATP binding and hydrolysis.</text>
</comment>
<dbReference type="SUPFAM" id="SSF52540">
    <property type="entry name" value="P-loop containing nucleoside triphosphate hydrolases"/>
    <property type="match status" value="1"/>
</dbReference>
<dbReference type="Pfam" id="PF00270">
    <property type="entry name" value="DEAD"/>
    <property type="match status" value="1"/>
</dbReference>
<evidence type="ECO:0000313" key="6">
    <source>
        <dbReference type="EMBL" id="ERM96416.1"/>
    </source>
</evidence>
<dbReference type="GO" id="GO:0003724">
    <property type="term" value="F:RNA helicase activity"/>
    <property type="evidence" value="ECO:0007669"/>
    <property type="project" value="UniProtKB-EC"/>
</dbReference>
<comment type="similarity">
    <text evidence="4">Belongs to the DEAD box helicase family.</text>
</comment>
<keyword evidence="4" id="KW-0694">RNA-binding</keyword>
<dbReference type="EC" id="3.6.4.13" evidence="4"/>
<dbReference type="Gramene" id="ERM96416">
    <property type="protein sequence ID" value="ERM96416"/>
    <property type="gene ID" value="AMTR_s00001p00245410"/>
</dbReference>
<dbReference type="InterPro" id="IPR011545">
    <property type="entry name" value="DEAD/DEAH_box_helicase_dom"/>
</dbReference>
<keyword evidence="1 4" id="KW-0547">Nucleotide-binding</keyword>
<evidence type="ECO:0000256" key="2">
    <source>
        <dbReference type="ARBA" id="ARBA00022801"/>
    </source>
</evidence>
<keyword evidence="2 4" id="KW-0378">Hydrolase</keyword>
<gene>
    <name evidence="6" type="ORF">AMTR_s00001p00245410</name>
</gene>
<evidence type="ECO:0000256" key="3">
    <source>
        <dbReference type="ARBA" id="ARBA00022840"/>
    </source>
</evidence>
<name>W1NLN4_AMBTC</name>
<dbReference type="PANTHER" id="PTHR24031">
    <property type="entry name" value="RNA HELICASE"/>
    <property type="match status" value="1"/>
</dbReference>
<dbReference type="CDD" id="cd17956">
    <property type="entry name" value="DEADc_DDX51"/>
    <property type="match status" value="1"/>
</dbReference>
<accession>W1NLN4</accession>
<dbReference type="eggNOG" id="KOG0350">
    <property type="taxonomic scope" value="Eukaryota"/>
</dbReference>
<evidence type="ECO:0000256" key="1">
    <source>
        <dbReference type="ARBA" id="ARBA00022741"/>
    </source>
</evidence>
<evidence type="ECO:0000313" key="7">
    <source>
        <dbReference type="Proteomes" id="UP000017836"/>
    </source>
</evidence>
<dbReference type="SMART" id="SM00487">
    <property type="entry name" value="DEXDc"/>
    <property type="match status" value="1"/>
</dbReference>
<dbReference type="GO" id="GO:0016787">
    <property type="term" value="F:hydrolase activity"/>
    <property type="evidence" value="ECO:0007669"/>
    <property type="project" value="UniProtKB-KW"/>
</dbReference>
<feature type="domain" description="Helicase ATP-binding" evidence="5">
    <location>
        <begin position="65"/>
        <end position="303"/>
    </location>
</feature>
<dbReference type="PROSITE" id="PS51192">
    <property type="entry name" value="HELICASE_ATP_BIND_1"/>
    <property type="match status" value="1"/>
</dbReference>
<protein>
    <recommendedName>
        <fullName evidence="4">ATP-dependent RNA helicase</fullName>
        <ecNumber evidence="4">3.6.4.13</ecNumber>
    </recommendedName>
</protein>
<dbReference type="Proteomes" id="UP000017836">
    <property type="component" value="Unassembled WGS sequence"/>
</dbReference>
<dbReference type="AlphaFoldDB" id="W1NLN4"/>
<dbReference type="InterPro" id="IPR014001">
    <property type="entry name" value="Helicase_ATP-bd"/>
</dbReference>
<reference evidence="7" key="1">
    <citation type="journal article" date="2013" name="Science">
        <title>The Amborella genome and the evolution of flowering plants.</title>
        <authorList>
            <consortium name="Amborella Genome Project"/>
        </authorList>
    </citation>
    <scope>NUCLEOTIDE SEQUENCE [LARGE SCALE GENOMIC DNA]</scope>
</reference>
<dbReference type="EMBL" id="KI397142">
    <property type="protein sequence ID" value="ERM96416.1"/>
    <property type="molecule type" value="Genomic_DNA"/>
</dbReference>
<keyword evidence="4" id="KW-0347">Helicase</keyword>
<dbReference type="Gene3D" id="3.40.50.300">
    <property type="entry name" value="P-loop containing nucleotide triphosphate hydrolases"/>
    <property type="match status" value="1"/>
</dbReference>
<organism evidence="6 7">
    <name type="scientific">Amborella trichopoda</name>
    <dbReference type="NCBI Taxonomy" id="13333"/>
    <lineage>
        <taxon>Eukaryota</taxon>
        <taxon>Viridiplantae</taxon>
        <taxon>Streptophyta</taxon>
        <taxon>Embryophyta</taxon>
        <taxon>Tracheophyta</taxon>
        <taxon>Spermatophyta</taxon>
        <taxon>Magnoliopsida</taxon>
        <taxon>Amborellales</taxon>
        <taxon>Amborellaceae</taxon>
        <taxon>Amborella</taxon>
    </lineage>
</organism>
<dbReference type="HOGENOM" id="CLU_003041_15_3_1"/>
<dbReference type="GO" id="GO:0005524">
    <property type="term" value="F:ATP binding"/>
    <property type="evidence" value="ECO:0007669"/>
    <property type="project" value="UniProtKB-UniRule"/>
</dbReference>
<keyword evidence="7" id="KW-1185">Reference proteome</keyword>
<comment type="function">
    <text evidence="4">RNA helicase.</text>
</comment>
<comment type="catalytic activity">
    <reaction evidence="4">
        <text>ATP + H2O = ADP + phosphate + H(+)</text>
        <dbReference type="Rhea" id="RHEA:13065"/>
        <dbReference type="ChEBI" id="CHEBI:15377"/>
        <dbReference type="ChEBI" id="CHEBI:15378"/>
        <dbReference type="ChEBI" id="CHEBI:30616"/>
        <dbReference type="ChEBI" id="CHEBI:43474"/>
        <dbReference type="ChEBI" id="CHEBI:456216"/>
        <dbReference type="EC" id="3.6.4.13"/>
    </reaction>
</comment>
<evidence type="ECO:0000256" key="4">
    <source>
        <dbReference type="RuleBase" id="RU365068"/>
    </source>
</evidence>
<dbReference type="InterPro" id="IPR027417">
    <property type="entry name" value="P-loop_NTPase"/>
</dbReference>
<keyword evidence="3 4" id="KW-0067">ATP-binding</keyword>
<dbReference type="STRING" id="13333.W1NLN4"/>